<reference evidence="2 3" key="1">
    <citation type="journal article" date="2023" name="Plants (Basel)">
        <title>Bridging the Gap: Combining Genomics and Transcriptomics Approaches to Understand Stylosanthes scabra, an Orphan Legume from the Brazilian Caatinga.</title>
        <authorList>
            <person name="Ferreira-Neto J.R.C."/>
            <person name="da Silva M.D."/>
            <person name="Binneck E."/>
            <person name="de Melo N.F."/>
            <person name="da Silva R.H."/>
            <person name="de Melo A.L.T.M."/>
            <person name="Pandolfi V."/>
            <person name="Bustamante F.O."/>
            <person name="Brasileiro-Vidal A.C."/>
            <person name="Benko-Iseppon A.M."/>
        </authorList>
    </citation>
    <scope>NUCLEOTIDE SEQUENCE [LARGE SCALE GENOMIC DNA]</scope>
    <source>
        <tissue evidence="2">Leaves</tissue>
    </source>
</reference>
<name>A0ABU6Q4R7_9FABA</name>
<feature type="region of interest" description="Disordered" evidence="1">
    <location>
        <begin position="103"/>
        <end position="178"/>
    </location>
</feature>
<sequence length="348" mass="38177">MHHVDRGKRQLGGEQQIPEDPVNLDGRFAPERQVTITPTQYPVMPTREYFEWWKVACTSRYLSPADALDDPRLDGLPDDVPATTTQQRDRLALPADVPLIGRRRQRFRPDIKRQARGGRGRGADGEPQRPVGAIDSEDEAEYDRQEEGGVGTFGHGGEARTQQTYDTAGGPVIGEDIPVDDAFFDGAEHDIQASFGGPGTSASAEPQDTQQFMDPTMDFIATVSESQFGQVAVRYQRARAAPAAVEHLAPIRPPPPSHGEDLSWIPPITPPSHGHGFTSSAPVLHPWGTPPSWEYPVMHSEPGGSQQQSAPLQQPPTVIRPQPRRTQCQRHAPACGTSSHLQPPHQHQ</sequence>
<protein>
    <submittedName>
        <fullName evidence="2">Uncharacterized protein</fullName>
    </submittedName>
</protein>
<keyword evidence="3" id="KW-1185">Reference proteome</keyword>
<evidence type="ECO:0000313" key="3">
    <source>
        <dbReference type="Proteomes" id="UP001341840"/>
    </source>
</evidence>
<evidence type="ECO:0000256" key="1">
    <source>
        <dbReference type="SAM" id="MobiDB-lite"/>
    </source>
</evidence>
<organism evidence="2 3">
    <name type="scientific">Stylosanthes scabra</name>
    <dbReference type="NCBI Taxonomy" id="79078"/>
    <lineage>
        <taxon>Eukaryota</taxon>
        <taxon>Viridiplantae</taxon>
        <taxon>Streptophyta</taxon>
        <taxon>Embryophyta</taxon>
        <taxon>Tracheophyta</taxon>
        <taxon>Spermatophyta</taxon>
        <taxon>Magnoliopsida</taxon>
        <taxon>eudicotyledons</taxon>
        <taxon>Gunneridae</taxon>
        <taxon>Pentapetalae</taxon>
        <taxon>rosids</taxon>
        <taxon>fabids</taxon>
        <taxon>Fabales</taxon>
        <taxon>Fabaceae</taxon>
        <taxon>Papilionoideae</taxon>
        <taxon>50 kb inversion clade</taxon>
        <taxon>dalbergioids sensu lato</taxon>
        <taxon>Dalbergieae</taxon>
        <taxon>Pterocarpus clade</taxon>
        <taxon>Stylosanthes</taxon>
    </lineage>
</organism>
<feature type="region of interest" description="Disordered" evidence="1">
    <location>
        <begin position="246"/>
        <end position="348"/>
    </location>
</feature>
<proteinExistence type="predicted"/>
<accession>A0ABU6Q4R7</accession>
<feature type="compositionally biased region" description="Low complexity" evidence="1">
    <location>
        <begin position="302"/>
        <end position="316"/>
    </location>
</feature>
<comment type="caution">
    <text evidence="2">The sequence shown here is derived from an EMBL/GenBank/DDBJ whole genome shotgun (WGS) entry which is preliminary data.</text>
</comment>
<dbReference type="EMBL" id="JASCZI010000018">
    <property type="protein sequence ID" value="MED6106833.1"/>
    <property type="molecule type" value="Genomic_DNA"/>
</dbReference>
<dbReference type="Proteomes" id="UP001341840">
    <property type="component" value="Unassembled WGS sequence"/>
</dbReference>
<gene>
    <name evidence="2" type="ORF">PIB30_008220</name>
</gene>
<feature type="region of interest" description="Disordered" evidence="1">
    <location>
        <begin position="1"/>
        <end position="25"/>
    </location>
</feature>
<evidence type="ECO:0000313" key="2">
    <source>
        <dbReference type="EMBL" id="MED6106833.1"/>
    </source>
</evidence>